<proteinExistence type="predicted"/>
<accession>A0A1H9HRM5</accession>
<keyword evidence="1" id="KW-0802">TPR repeat</keyword>
<dbReference type="AlphaFoldDB" id="A0A1H9HRM5"/>
<feature type="repeat" description="TPR" evidence="1">
    <location>
        <begin position="571"/>
        <end position="604"/>
    </location>
</feature>
<evidence type="ECO:0000256" key="1">
    <source>
        <dbReference type="PROSITE-ProRule" id="PRU00339"/>
    </source>
</evidence>
<dbReference type="RefSeq" id="WP_074644536.1">
    <property type="nucleotide sequence ID" value="NZ_FOFU01000007.1"/>
</dbReference>
<sequence length="616" mass="70609">MSRKELKKIILTFIFFSLILFCFPACRMRAEQNSLTSQFDVIDALVMQNQMQSALKELKKVEKRAFDSWTYIGIYKRYITLGESEKAEKLLKKALKKNGGNLELQAVYAAFLLREGRLGDAGKVAEKLRGTKYASLYSEYILRDSAEKAAASGDNAFTFYTRKEFYQIFLDAYKTSKNPVLLRNCAAFNLINGDYNLAASLNPAFFLDADDAYFWAMVCYDAGQFYDSIDAIEEARRLMTGYQGTVTFKTSPVLLTALESDSYMAVSEMEAAEAARRGIVMNLDELKVRKSDEEFLSNIILNSARWAQNQGMDDQNADLLFYVVNRWPDNVPGLILYADFAYRSNLEREEDTEIAALRKAGISTLEMERYDNRRKIPMSDALYRIDEALRRTNDPYLNIAKLDLRYKTDSSISEKDKNRDLWNMLENSLNEDGELKGLLVQYALNFLLNTKQYDDAWKLFYDHVTDISEYDSKRDFWEQFIDKARGYDLSMMEFGAWFAAYYKMADEALRLHEYCVYESAGLLEDGYISQSVSTSTCLNLGSIYISLGKKLKALDLYGKTAGRESSNAKRSEILYRIACIYASDGDIKNALRSAEYAASLYPDNARASMLKDKLKW</sequence>
<protein>
    <submittedName>
        <fullName evidence="2">Tetratricopeptide repeat-containing protein</fullName>
    </submittedName>
</protein>
<dbReference type="STRING" id="163.SAMN04487775_11416"/>
<dbReference type="SMART" id="SM00028">
    <property type="entry name" value="TPR"/>
    <property type="match status" value="4"/>
</dbReference>
<dbReference type="Proteomes" id="UP000182360">
    <property type="component" value="Unassembled WGS sequence"/>
</dbReference>
<dbReference type="InterPro" id="IPR019734">
    <property type="entry name" value="TPR_rpt"/>
</dbReference>
<reference evidence="2 3" key="1">
    <citation type="submission" date="2016-10" db="EMBL/GenBank/DDBJ databases">
        <authorList>
            <person name="de Groot N.N."/>
        </authorList>
    </citation>
    <scope>NUCLEOTIDE SEQUENCE [LARGE SCALE GENOMIC DNA]</scope>
    <source>
        <strain evidence="2 3">B25</strain>
    </source>
</reference>
<organism evidence="2 3">
    <name type="scientific">Treponema bryantii</name>
    <dbReference type="NCBI Taxonomy" id="163"/>
    <lineage>
        <taxon>Bacteria</taxon>
        <taxon>Pseudomonadati</taxon>
        <taxon>Spirochaetota</taxon>
        <taxon>Spirochaetia</taxon>
        <taxon>Spirochaetales</taxon>
        <taxon>Treponemataceae</taxon>
        <taxon>Treponema</taxon>
    </lineage>
</organism>
<dbReference type="EMBL" id="FOFU01000007">
    <property type="protein sequence ID" value="SEQ64882.1"/>
    <property type="molecule type" value="Genomic_DNA"/>
</dbReference>
<dbReference type="Gene3D" id="1.25.40.10">
    <property type="entry name" value="Tetratricopeptide repeat domain"/>
    <property type="match status" value="2"/>
</dbReference>
<dbReference type="OrthoDB" id="354167at2"/>
<dbReference type="InterPro" id="IPR011990">
    <property type="entry name" value="TPR-like_helical_dom_sf"/>
</dbReference>
<keyword evidence="3" id="KW-1185">Reference proteome</keyword>
<gene>
    <name evidence="2" type="ORF">SAMN04487977_107125</name>
</gene>
<evidence type="ECO:0000313" key="2">
    <source>
        <dbReference type="EMBL" id="SEQ64882.1"/>
    </source>
</evidence>
<dbReference type="PROSITE" id="PS50005">
    <property type="entry name" value="TPR"/>
    <property type="match status" value="1"/>
</dbReference>
<evidence type="ECO:0000313" key="3">
    <source>
        <dbReference type="Proteomes" id="UP000182360"/>
    </source>
</evidence>
<dbReference type="Pfam" id="PF13181">
    <property type="entry name" value="TPR_8"/>
    <property type="match status" value="1"/>
</dbReference>
<dbReference type="SUPFAM" id="SSF48452">
    <property type="entry name" value="TPR-like"/>
    <property type="match status" value="2"/>
</dbReference>
<name>A0A1H9HRM5_9SPIR</name>